<dbReference type="Gene3D" id="1.10.287.130">
    <property type="match status" value="1"/>
</dbReference>
<dbReference type="SMART" id="SM00388">
    <property type="entry name" value="HisKA"/>
    <property type="match status" value="1"/>
</dbReference>
<dbReference type="InterPro" id="IPR001789">
    <property type="entry name" value="Sig_transdc_resp-reg_receiver"/>
</dbReference>
<dbReference type="Pfam" id="PF00512">
    <property type="entry name" value="HisKA"/>
    <property type="match status" value="1"/>
</dbReference>
<dbReference type="InterPro" id="IPR036097">
    <property type="entry name" value="HisK_dim/P_sf"/>
</dbReference>
<evidence type="ECO:0000256" key="1">
    <source>
        <dbReference type="ARBA" id="ARBA00000085"/>
    </source>
</evidence>
<dbReference type="GO" id="GO:0000155">
    <property type="term" value="F:phosphorelay sensor kinase activity"/>
    <property type="evidence" value="ECO:0007669"/>
    <property type="project" value="InterPro"/>
</dbReference>
<evidence type="ECO:0000313" key="10">
    <source>
        <dbReference type="Proteomes" id="UP000256310"/>
    </source>
</evidence>
<dbReference type="InterPro" id="IPR004358">
    <property type="entry name" value="Sig_transdc_His_kin-like_C"/>
</dbReference>
<name>A0A3D9FIZ6_9SPHN</name>
<dbReference type="PANTHER" id="PTHR43065">
    <property type="entry name" value="SENSOR HISTIDINE KINASE"/>
    <property type="match status" value="1"/>
</dbReference>
<organism evidence="9 10">
    <name type="scientific">Parasphingopyxis lamellibrachiae</name>
    <dbReference type="NCBI Taxonomy" id="680125"/>
    <lineage>
        <taxon>Bacteria</taxon>
        <taxon>Pseudomonadati</taxon>
        <taxon>Pseudomonadota</taxon>
        <taxon>Alphaproteobacteria</taxon>
        <taxon>Sphingomonadales</taxon>
        <taxon>Sphingomonadaceae</taxon>
        <taxon>Parasphingopyxis</taxon>
    </lineage>
</organism>
<dbReference type="SUPFAM" id="SSF52172">
    <property type="entry name" value="CheY-like"/>
    <property type="match status" value="1"/>
</dbReference>
<comment type="catalytic activity">
    <reaction evidence="1">
        <text>ATP + protein L-histidine = ADP + protein N-phospho-L-histidine.</text>
        <dbReference type="EC" id="2.7.13.3"/>
    </reaction>
</comment>
<dbReference type="PROSITE" id="PS50110">
    <property type="entry name" value="RESPONSE_REGULATORY"/>
    <property type="match status" value="1"/>
</dbReference>
<keyword evidence="9" id="KW-0418">Kinase</keyword>
<dbReference type="SMART" id="SM00448">
    <property type="entry name" value="REC"/>
    <property type="match status" value="1"/>
</dbReference>
<dbReference type="Proteomes" id="UP000256310">
    <property type="component" value="Unassembled WGS sequence"/>
</dbReference>
<keyword evidence="9" id="KW-0808">Transferase</keyword>
<dbReference type="AlphaFoldDB" id="A0A3D9FIZ6"/>
<reference evidence="9 10" key="1">
    <citation type="submission" date="2018-07" db="EMBL/GenBank/DDBJ databases">
        <title>Genomic Encyclopedia of Type Strains, Phase IV (KMG-IV): sequencing the most valuable type-strain genomes for metagenomic binning, comparative biology and taxonomic classification.</title>
        <authorList>
            <person name="Goeker M."/>
        </authorList>
    </citation>
    <scope>NUCLEOTIDE SEQUENCE [LARGE SCALE GENOMIC DNA]</scope>
    <source>
        <strain evidence="9 10">DSM 26725</strain>
    </source>
</reference>
<gene>
    <name evidence="9" type="ORF">DFR46_2596</name>
</gene>
<comment type="caution">
    <text evidence="9">The sequence shown here is derived from an EMBL/GenBank/DDBJ whole genome shotgun (WGS) entry which is preliminary data.</text>
</comment>
<sequence>MLVTIRRYAILMSAAQASRMALIDDPQVSELLGEISDFAIFALDLDGVCTAWTPISRSYQVAPVDEVVGYPLEKFYTAEDRESGLYWENLKTAAREGRLDSVGLRERWDGSEAWTRISIVKKVDSAGDHVGYVGIVYDETRQHDAARALHASEEAFQTLIQGLHDHAIFMLSPEGYITNWNAGAERIIGYTAEEAIGQHMSVFHTEAERERGMPDQILEQARIAGRYFEEGWRVRRDGERFRAESHVQAIHDEGGSIIGFGKITRDITEQYEARRHLAATEEALNQSEKLRSLGELTGGIAHDFNNLLTVVRGSAELLKNQTLSDEAKARHINAIVETADRASELTGQLLSFARRQPLQPKRVDLNAVILDMTELLKRTLGGEVSILKMPGADLWPVRADPTQLENLILNAAINARFAMEGAGTLTLATQNVGGPNGEEVCLSISDTGVGIAPEILDHVFEPFFTTKGPGEGTGLGLSQAYGFAAQSGGRLEIRSEVGRGTTLSLHLPRAEAELASSTGREDKGADLDVPRGTRVLLVEDSRTVAVFAQSLLEDMGCEVVHAKCGEEALIALDDEPSGFDIVFSDIVMPGLSGLDLAAKVRCQKPTLPILLATGYSEAAARGEGSEFPILPKPYKRGTLSTKLRETMDTFSKAA</sequence>
<keyword evidence="3 4" id="KW-0597">Phosphoprotein</keyword>
<dbReference type="Pfam" id="PF00072">
    <property type="entry name" value="Response_reg"/>
    <property type="match status" value="1"/>
</dbReference>
<dbReference type="Pfam" id="PF13426">
    <property type="entry name" value="PAS_9"/>
    <property type="match status" value="1"/>
</dbReference>
<feature type="domain" description="PAC" evidence="8">
    <location>
        <begin position="98"/>
        <end position="151"/>
    </location>
</feature>
<dbReference type="InterPro" id="IPR035965">
    <property type="entry name" value="PAS-like_dom_sf"/>
</dbReference>
<dbReference type="PRINTS" id="PR00344">
    <property type="entry name" value="BCTRLSENSOR"/>
</dbReference>
<dbReference type="InterPro" id="IPR000014">
    <property type="entry name" value="PAS"/>
</dbReference>
<feature type="domain" description="Histidine kinase" evidence="5">
    <location>
        <begin position="299"/>
        <end position="511"/>
    </location>
</feature>
<dbReference type="InterPro" id="IPR005467">
    <property type="entry name" value="His_kinase_dom"/>
</dbReference>
<dbReference type="InterPro" id="IPR000700">
    <property type="entry name" value="PAS-assoc_C"/>
</dbReference>
<evidence type="ECO:0000259" key="7">
    <source>
        <dbReference type="PROSITE" id="PS50112"/>
    </source>
</evidence>
<dbReference type="SMART" id="SM00091">
    <property type="entry name" value="PAS"/>
    <property type="match status" value="2"/>
</dbReference>
<evidence type="ECO:0000259" key="5">
    <source>
        <dbReference type="PROSITE" id="PS50109"/>
    </source>
</evidence>
<evidence type="ECO:0000259" key="6">
    <source>
        <dbReference type="PROSITE" id="PS50110"/>
    </source>
</evidence>
<dbReference type="InterPro" id="IPR036890">
    <property type="entry name" value="HATPase_C_sf"/>
</dbReference>
<accession>A0A3D9FIZ6</accession>
<dbReference type="Gene3D" id="3.30.450.20">
    <property type="entry name" value="PAS domain"/>
    <property type="match status" value="2"/>
</dbReference>
<feature type="domain" description="PAS" evidence="7">
    <location>
        <begin position="152"/>
        <end position="206"/>
    </location>
</feature>
<evidence type="ECO:0000256" key="2">
    <source>
        <dbReference type="ARBA" id="ARBA00012438"/>
    </source>
</evidence>
<dbReference type="SUPFAM" id="SSF47384">
    <property type="entry name" value="Homodimeric domain of signal transducing histidine kinase"/>
    <property type="match status" value="1"/>
</dbReference>
<feature type="domain" description="Response regulatory" evidence="6">
    <location>
        <begin position="534"/>
        <end position="647"/>
    </location>
</feature>
<evidence type="ECO:0000313" key="9">
    <source>
        <dbReference type="EMBL" id="RED17547.1"/>
    </source>
</evidence>
<dbReference type="SMART" id="SM00387">
    <property type="entry name" value="HATPase_c"/>
    <property type="match status" value="1"/>
</dbReference>
<dbReference type="Gene3D" id="3.30.565.10">
    <property type="entry name" value="Histidine kinase-like ATPase, C-terminal domain"/>
    <property type="match status" value="1"/>
</dbReference>
<feature type="domain" description="PAC" evidence="8">
    <location>
        <begin position="227"/>
        <end position="279"/>
    </location>
</feature>
<evidence type="ECO:0000259" key="8">
    <source>
        <dbReference type="PROSITE" id="PS50113"/>
    </source>
</evidence>
<dbReference type="SUPFAM" id="SSF55874">
    <property type="entry name" value="ATPase domain of HSP90 chaperone/DNA topoisomerase II/histidine kinase"/>
    <property type="match status" value="1"/>
</dbReference>
<dbReference type="OrthoDB" id="9796100at2"/>
<dbReference type="PANTHER" id="PTHR43065:SF49">
    <property type="entry name" value="HISTIDINE KINASE"/>
    <property type="match status" value="1"/>
</dbReference>
<dbReference type="EC" id="2.7.13.3" evidence="2"/>
<dbReference type="EMBL" id="QRDP01000004">
    <property type="protein sequence ID" value="RED17547.1"/>
    <property type="molecule type" value="Genomic_DNA"/>
</dbReference>
<dbReference type="InterPro" id="IPR003594">
    <property type="entry name" value="HATPase_dom"/>
</dbReference>
<evidence type="ECO:0000256" key="4">
    <source>
        <dbReference type="PROSITE-ProRule" id="PRU00169"/>
    </source>
</evidence>
<protein>
    <recommendedName>
        <fullName evidence="2">histidine kinase</fullName>
        <ecNumber evidence="2">2.7.13.3</ecNumber>
    </recommendedName>
</protein>
<dbReference type="PROSITE" id="PS50113">
    <property type="entry name" value="PAC"/>
    <property type="match status" value="2"/>
</dbReference>
<dbReference type="PROSITE" id="PS50112">
    <property type="entry name" value="PAS"/>
    <property type="match status" value="1"/>
</dbReference>
<keyword evidence="10" id="KW-1185">Reference proteome</keyword>
<dbReference type="SUPFAM" id="SSF55785">
    <property type="entry name" value="PYP-like sensor domain (PAS domain)"/>
    <property type="match status" value="2"/>
</dbReference>
<proteinExistence type="predicted"/>
<dbReference type="Pfam" id="PF02518">
    <property type="entry name" value="HATPase_c"/>
    <property type="match status" value="1"/>
</dbReference>
<evidence type="ECO:0000256" key="3">
    <source>
        <dbReference type="ARBA" id="ARBA00022553"/>
    </source>
</evidence>
<dbReference type="Gene3D" id="3.40.50.2300">
    <property type="match status" value="1"/>
</dbReference>
<dbReference type="InterPro" id="IPR003661">
    <property type="entry name" value="HisK_dim/P_dom"/>
</dbReference>
<dbReference type="PROSITE" id="PS50109">
    <property type="entry name" value="HIS_KIN"/>
    <property type="match status" value="1"/>
</dbReference>
<dbReference type="CDD" id="cd00082">
    <property type="entry name" value="HisKA"/>
    <property type="match status" value="1"/>
</dbReference>
<dbReference type="InterPro" id="IPR011006">
    <property type="entry name" value="CheY-like_superfamily"/>
</dbReference>
<dbReference type="CDD" id="cd00130">
    <property type="entry name" value="PAS"/>
    <property type="match status" value="2"/>
</dbReference>
<dbReference type="NCBIfam" id="TIGR00229">
    <property type="entry name" value="sensory_box"/>
    <property type="match status" value="1"/>
</dbReference>
<feature type="modified residue" description="4-aspartylphosphate" evidence="4">
    <location>
        <position position="585"/>
    </location>
</feature>